<proteinExistence type="predicted"/>
<dbReference type="VEuPathDB" id="FungiDB:PV09_04644"/>
<evidence type="ECO:0000313" key="3">
    <source>
        <dbReference type="Proteomes" id="UP000053259"/>
    </source>
</evidence>
<dbReference type="Proteomes" id="UP000053259">
    <property type="component" value="Unassembled WGS sequence"/>
</dbReference>
<organism evidence="2 3">
    <name type="scientific">Verruconis gallopava</name>
    <dbReference type="NCBI Taxonomy" id="253628"/>
    <lineage>
        <taxon>Eukaryota</taxon>
        <taxon>Fungi</taxon>
        <taxon>Dikarya</taxon>
        <taxon>Ascomycota</taxon>
        <taxon>Pezizomycotina</taxon>
        <taxon>Dothideomycetes</taxon>
        <taxon>Pleosporomycetidae</taxon>
        <taxon>Venturiales</taxon>
        <taxon>Sympoventuriaceae</taxon>
        <taxon>Verruconis</taxon>
    </lineage>
</organism>
<accession>A0A0D1YUK7</accession>
<name>A0A0D1YUK7_9PEZI</name>
<dbReference type="InParanoid" id="A0A0D1YUK7"/>
<feature type="compositionally biased region" description="Low complexity" evidence="1">
    <location>
        <begin position="43"/>
        <end position="66"/>
    </location>
</feature>
<sequence>MVSETKGFDMDDKVDSRRSSVDSSITDVPVTTPSARPAVARATTSQTASTSTSSISKTNKSTTSSTKSKRFKVKSWLKRVGSGMLASMAYHNAVEYSPAAVQYWETKKGERTLDEVLSDIYVYRLWTIG</sequence>
<protein>
    <submittedName>
        <fullName evidence="2">Uncharacterized protein</fullName>
    </submittedName>
</protein>
<keyword evidence="3" id="KW-1185">Reference proteome</keyword>
<feature type="compositionally biased region" description="Polar residues" evidence="1">
    <location>
        <begin position="25"/>
        <end position="34"/>
    </location>
</feature>
<dbReference type="RefSeq" id="XP_016214226.1">
    <property type="nucleotide sequence ID" value="XM_016358024.1"/>
</dbReference>
<dbReference type="AlphaFoldDB" id="A0A0D1YUK7"/>
<feature type="compositionally biased region" description="Basic and acidic residues" evidence="1">
    <location>
        <begin position="1"/>
        <end position="20"/>
    </location>
</feature>
<evidence type="ECO:0000256" key="1">
    <source>
        <dbReference type="SAM" id="MobiDB-lite"/>
    </source>
</evidence>
<dbReference type="GeneID" id="27312617"/>
<gene>
    <name evidence="2" type="ORF">PV09_04644</name>
</gene>
<dbReference type="EMBL" id="KN847541">
    <property type="protein sequence ID" value="KIW04357.1"/>
    <property type="molecule type" value="Genomic_DNA"/>
</dbReference>
<dbReference type="HOGENOM" id="CLU_1972158_0_0_1"/>
<reference evidence="2 3" key="1">
    <citation type="submission" date="2015-01" db="EMBL/GenBank/DDBJ databases">
        <title>The Genome Sequence of Ochroconis gallopava CBS43764.</title>
        <authorList>
            <consortium name="The Broad Institute Genomics Platform"/>
            <person name="Cuomo C."/>
            <person name="de Hoog S."/>
            <person name="Gorbushina A."/>
            <person name="Stielow B."/>
            <person name="Teixiera M."/>
            <person name="Abouelleil A."/>
            <person name="Chapman S.B."/>
            <person name="Priest M."/>
            <person name="Young S.K."/>
            <person name="Wortman J."/>
            <person name="Nusbaum C."/>
            <person name="Birren B."/>
        </authorList>
    </citation>
    <scope>NUCLEOTIDE SEQUENCE [LARGE SCALE GENOMIC DNA]</scope>
    <source>
        <strain evidence="2 3">CBS 43764</strain>
    </source>
</reference>
<feature type="region of interest" description="Disordered" evidence="1">
    <location>
        <begin position="1"/>
        <end position="69"/>
    </location>
</feature>
<evidence type="ECO:0000313" key="2">
    <source>
        <dbReference type="EMBL" id="KIW04357.1"/>
    </source>
</evidence>